<evidence type="ECO:0000313" key="1">
    <source>
        <dbReference type="EMBL" id="GIY21985.1"/>
    </source>
</evidence>
<comment type="caution">
    <text evidence="1">The sequence shown here is derived from an EMBL/GenBank/DDBJ whole genome shotgun (WGS) entry which is preliminary data.</text>
</comment>
<protein>
    <submittedName>
        <fullName evidence="1">Uncharacterized protein</fullName>
    </submittedName>
</protein>
<dbReference type="AlphaFoldDB" id="A0AAV4RKJ7"/>
<sequence>MSRLRYHPEGMTTAMGIAVRDNKLQRQRRERNELLNAQRTVGDAPNIIPNRALIRMPAVTMSRLRYHDEGTTTAIGIAARDNKLQRQRRERVGILNTCSH</sequence>
<dbReference type="Proteomes" id="UP001054837">
    <property type="component" value="Unassembled WGS sequence"/>
</dbReference>
<accession>A0AAV4RKJ7</accession>
<organism evidence="1 2">
    <name type="scientific">Caerostris darwini</name>
    <dbReference type="NCBI Taxonomy" id="1538125"/>
    <lineage>
        <taxon>Eukaryota</taxon>
        <taxon>Metazoa</taxon>
        <taxon>Ecdysozoa</taxon>
        <taxon>Arthropoda</taxon>
        <taxon>Chelicerata</taxon>
        <taxon>Arachnida</taxon>
        <taxon>Araneae</taxon>
        <taxon>Araneomorphae</taxon>
        <taxon>Entelegynae</taxon>
        <taxon>Araneoidea</taxon>
        <taxon>Araneidae</taxon>
        <taxon>Caerostris</taxon>
    </lineage>
</organism>
<reference evidence="1 2" key="1">
    <citation type="submission" date="2021-06" db="EMBL/GenBank/DDBJ databases">
        <title>Caerostris darwini draft genome.</title>
        <authorList>
            <person name="Kono N."/>
            <person name="Arakawa K."/>
        </authorList>
    </citation>
    <scope>NUCLEOTIDE SEQUENCE [LARGE SCALE GENOMIC DNA]</scope>
</reference>
<evidence type="ECO:0000313" key="2">
    <source>
        <dbReference type="Proteomes" id="UP001054837"/>
    </source>
</evidence>
<dbReference type="EMBL" id="BPLQ01006375">
    <property type="protein sequence ID" value="GIY21985.1"/>
    <property type="molecule type" value="Genomic_DNA"/>
</dbReference>
<keyword evidence="2" id="KW-1185">Reference proteome</keyword>
<name>A0AAV4RKJ7_9ARAC</name>
<gene>
    <name evidence="1" type="ORF">CDAR_440101</name>
</gene>
<proteinExistence type="predicted"/>